<dbReference type="GO" id="GO:0006749">
    <property type="term" value="P:glutathione metabolic process"/>
    <property type="evidence" value="ECO:0007669"/>
    <property type="project" value="TreeGrafter"/>
</dbReference>
<feature type="domain" description="Hydantoinase B/oxoprolinase" evidence="1">
    <location>
        <begin position="10"/>
        <end position="529"/>
    </location>
</feature>
<dbReference type="AlphaFoldDB" id="A0A9X3MNJ3"/>
<dbReference type="InterPro" id="IPR045079">
    <property type="entry name" value="Oxoprolinase-like"/>
</dbReference>
<comment type="caution">
    <text evidence="2">The sequence shown here is derived from an EMBL/GenBank/DDBJ whole genome shotgun (WGS) entry which is preliminary data.</text>
</comment>
<dbReference type="RefSeq" id="WP_270037508.1">
    <property type="nucleotide sequence ID" value="NZ_JAPDOD010000001.1"/>
</dbReference>
<dbReference type="EMBL" id="JAPDOD010000001">
    <property type="protein sequence ID" value="MDA0158891.1"/>
    <property type="molecule type" value="Genomic_DNA"/>
</dbReference>
<evidence type="ECO:0000313" key="3">
    <source>
        <dbReference type="Proteomes" id="UP001149140"/>
    </source>
</evidence>
<sequence length="581" mass="61720">MTASSDIGVDPITLEVLRNALPAVANEMSLDLQRSSYNMMIYEVGDFSCAILAPDGSLIAQNMGGVSHFVADLGVIIRDGVERFGPDGFAPGDVILTNHQRVAGQHLNNIVVYTPIFHARRLIAFAAIRAHWVDVGGMSTGFGASGLAFDPWGEGLQLDQLKAWEAGVPDEKVLKLIADNIRFPDSSLGDLRSQVAACRLAERRLAELYERYGAAVVEDAITAIFHQTEQRCRRAVAAIPDGVYEAESHLDGDPSEPEPIRVKVKVTISGGEMEIDLSGCSSQRRTGVNGRTLAGALVAYKALTAPLDAVNEGSFAAARVVIPEGNVMMASFPAPMAGWSQILPTVVDTVFRALADGIPDRVAAGHFGILGIPLVFFGSDNGRRFVSQSIEGGGWGGRPFGDGESASVSICQGDVRNSPIENMELKVPLLVEERALVPDSGGAGLHRGGLGVSVRLRSLAEGRWNLRQSRRRSLPAWGLEGGSDGGGSDNLIRRPGEDEFTSVDAAHVQAPAHTVVIQTSAGGGGWGSPLERDPERVLEDVREGYVSARAAEEEYGVVLTDGGTQVDAAATAALRSSRRRV</sequence>
<accession>A0A9X3MNJ3</accession>
<evidence type="ECO:0000313" key="2">
    <source>
        <dbReference type="EMBL" id="MDA0158891.1"/>
    </source>
</evidence>
<proteinExistence type="predicted"/>
<dbReference type="InterPro" id="IPR003692">
    <property type="entry name" value="Hydantoinase_B"/>
</dbReference>
<dbReference type="PANTHER" id="PTHR11365:SF23">
    <property type="entry name" value="HYPOTHETICAL 5-OXOPROLINASE (EUROFUNG)-RELATED"/>
    <property type="match status" value="1"/>
</dbReference>
<dbReference type="Proteomes" id="UP001149140">
    <property type="component" value="Unassembled WGS sequence"/>
</dbReference>
<dbReference type="PANTHER" id="PTHR11365">
    <property type="entry name" value="5-OXOPROLINASE RELATED"/>
    <property type="match status" value="1"/>
</dbReference>
<reference evidence="2" key="1">
    <citation type="submission" date="2022-10" db="EMBL/GenBank/DDBJ databases">
        <title>The WGS of Solirubrobacter ginsenosidimutans DSM 21036.</title>
        <authorList>
            <person name="Jiang Z."/>
        </authorList>
    </citation>
    <scope>NUCLEOTIDE SEQUENCE</scope>
    <source>
        <strain evidence="2">DSM 21036</strain>
    </source>
</reference>
<evidence type="ECO:0000259" key="1">
    <source>
        <dbReference type="Pfam" id="PF02538"/>
    </source>
</evidence>
<dbReference type="GO" id="GO:0005829">
    <property type="term" value="C:cytosol"/>
    <property type="evidence" value="ECO:0007669"/>
    <property type="project" value="TreeGrafter"/>
</dbReference>
<organism evidence="2 3">
    <name type="scientific">Solirubrobacter ginsenosidimutans</name>
    <dbReference type="NCBI Taxonomy" id="490573"/>
    <lineage>
        <taxon>Bacteria</taxon>
        <taxon>Bacillati</taxon>
        <taxon>Actinomycetota</taxon>
        <taxon>Thermoleophilia</taxon>
        <taxon>Solirubrobacterales</taxon>
        <taxon>Solirubrobacteraceae</taxon>
        <taxon>Solirubrobacter</taxon>
    </lineage>
</organism>
<gene>
    <name evidence="2" type="ORF">OM076_01340</name>
</gene>
<dbReference type="GO" id="GO:0017168">
    <property type="term" value="F:5-oxoprolinase (ATP-hydrolyzing) activity"/>
    <property type="evidence" value="ECO:0007669"/>
    <property type="project" value="TreeGrafter"/>
</dbReference>
<name>A0A9X3MNJ3_9ACTN</name>
<protein>
    <submittedName>
        <fullName evidence="2">Hydantoinase B/oxoprolinase family protein</fullName>
    </submittedName>
</protein>
<dbReference type="Pfam" id="PF02538">
    <property type="entry name" value="Hydantoinase_B"/>
    <property type="match status" value="1"/>
</dbReference>
<keyword evidence="3" id="KW-1185">Reference proteome</keyword>